<keyword evidence="1" id="KW-0863">Zinc-finger</keyword>
<sequence length="571" mass="63458">MSESPKTSNFRKRISEILDDDARITASHLPRKMQKNITELEIPFNGIANISLSFGVTERRIGEIPRQSYVEALSLIDREKVRVLQSHWVKAWAGVSQTEMNDCLDDFECTCHDTCRTCSGSKKEICPDCHGVGDKKCDASGCYSGKISCSECHGSGSTKCHECYGSRTVQKMVWVDYRDFNGNFQKRQENQTQTCPSCHGSGNSGRCYSCMSSGKVDCPHCRGRGIVTCAKCNGAREISCRDCAGNGKVGLSVTLQPLVESEIKRKPERNGNTFRHCSKILPGYLEQRAAREWKDVSSTQDGAHGSIRFRALACHALARVEVDGETASVMVGHETKAPWRSPVYISGLAETVKRHLSDTDFDQLRGYPLGQEVLKRLVSGETSENDHIENYGMAPHLSDAIAAASTMVSRALRKGEAVYWIAFLSIAAVLALLRNSPFFLLFLYEHGFSVSMAYSMLFWGPWLIMLLCFIQMIRQRRKRAEAFTGDKVSVRSPPWILGIAAMLVTQFGFMSLSTFIPTPISSPIESNDCLEKEDLALCLGRTNIVPPLSFIGIMSTLQVEVSSLWPITHPR</sequence>
<reference evidence="4 5" key="2">
    <citation type="submission" date="2019-01" db="EMBL/GenBank/DDBJ databases">
        <authorList>
            <person name="Li Y."/>
        </authorList>
    </citation>
    <scope>NUCLEOTIDE SEQUENCE [LARGE SCALE GENOMIC DNA]</scope>
    <source>
        <strain evidence="4 5">D19-10-3-21</strain>
    </source>
</reference>
<feature type="transmembrane region" description="Helical" evidence="2">
    <location>
        <begin position="494"/>
        <end position="516"/>
    </location>
</feature>
<reference evidence="4 5" key="1">
    <citation type="submission" date="2019-01" db="EMBL/GenBank/DDBJ databases">
        <title>Sinorhodobacter populi sp. nov. isolated from the symptomatic bark tissue of Populus euramericana canker.</title>
        <authorList>
            <person name="Xu G."/>
        </authorList>
    </citation>
    <scope>NUCLEOTIDE SEQUENCE [LARGE SCALE GENOMIC DNA]</scope>
    <source>
        <strain evidence="4 5">D19-10-3-21</strain>
    </source>
</reference>
<dbReference type="PROSITE" id="PS51188">
    <property type="entry name" value="ZF_CR"/>
    <property type="match status" value="1"/>
</dbReference>
<keyword evidence="1" id="KW-0862">Zinc</keyword>
<keyword evidence="2" id="KW-0472">Membrane</keyword>
<comment type="caution">
    <text evidence="4">The sequence shown here is derived from an EMBL/GenBank/DDBJ whole genome shotgun (WGS) entry which is preliminary data.</text>
</comment>
<keyword evidence="2" id="KW-1133">Transmembrane helix</keyword>
<feature type="domain" description="CR-type" evidence="3">
    <location>
        <begin position="113"/>
        <end position="230"/>
    </location>
</feature>
<evidence type="ECO:0000256" key="2">
    <source>
        <dbReference type="SAM" id="Phobius"/>
    </source>
</evidence>
<name>A0A443JXU6_9RHOB</name>
<dbReference type="InterPro" id="IPR001305">
    <property type="entry name" value="HSP_DnaJ_Cys-rich_dom"/>
</dbReference>
<feature type="zinc finger region" description="CR-type" evidence="1">
    <location>
        <begin position="113"/>
        <end position="230"/>
    </location>
</feature>
<dbReference type="GO" id="GO:0031072">
    <property type="term" value="F:heat shock protein binding"/>
    <property type="evidence" value="ECO:0007669"/>
    <property type="project" value="InterPro"/>
</dbReference>
<feature type="transmembrane region" description="Helical" evidence="2">
    <location>
        <begin position="417"/>
        <end position="433"/>
    </location>
</feature>
<accession>A0A443JXU6</accession>
<dbReference type="AlphaFoldDB" id="A0A443JXU6"/>
<organism evidence="4 5">
    <name type="scientific">Paenirhodobacter populi</name>
    <dbReference type="NCBI Taxonomy" id="2306993"/>
    <lineage>
        <taxon>Bacteria</taxon>
        <taxon>Pseudomonadati</taxon>
        <taxon>Pseudomonadota</taxon>
        <taxon>Alphaproteobacteria</taxon>
        <taxon>Rhodobacterales</taxon>
        <taxon>Rhodobacter group</taxon>
        <taxon>Paenirhodobacter</taxon>
    </lineage>
</organism>
<dbReference type="OrthoDB" id="4118908at2"/>
<proteinExistence type="predicted"/>
<keyword evidence="2" id="KW-0812">Transmembrane</keyword>
<protein>
    <recommendedName>
        <fullName evidence="3">CR-type domain-containing protein</fullName>
    </recommendedName>
</protein>
<keyword evidence="1" id="KW-0479">Metal-binding</keyword>
<dbReference type="Proteomes" id="UP000285295">
    <property type="component" value="Unassembled WGS sequence"/>
</dbReference>
<dbReference type="GO" id="GO:0008270">
    <property type="term" value="F:zinc ion binding"/>
    <property type="evidence" value="ECO:0007669"/>
    <property type="project" value="UniProtKB-KW"/>
</dbReference>
<evidence type="ECO:0000313" key="4">
    <source>
        <dbReference type="EMBL" id="RWR25342.1"/>
    </source>
</evidence>
<dbReference type="RefSeq" id="WP_128238913.1">
    <property type="nucleotide sequence ID" value="NZ_SAUX01000060.1"/>
</dbReference>
<evidence type="ECO:0000313" key="5">
    <source>
        <dbReference type="Proteomes" id="UP000285295"/>
    </source>
</evidence>
<evidence type="ECO:0000259" key="3">
    <source>
        <dbReference type="PROSITE" id="PS51188"/>
    </source>
</evidence>
<evidence type="ECO:0000256" key="1">
    <source>
        <dbReference type="PROSITE-ProRule" id="PRU00546"/>
    </source>
</evidence>
<dbReference type="GO" id="GO:0051082">
    <property type="term" value="F:unfolded protein binding"/>
    <property type="evidence" value="ECO:0007669"/>
    <property type="project" value="InterPro"/>
</dbReference>
<gene>
    <name evidence="4" type="ORF">D2T31_21965</name>
</gene>
<dbReference type="CDD" id="cd10719">
    <property type="entry name" value="DnaJ_zf"/>
    <property type="match status" value="1"/>
</dbReference>
<dbReference type="EMBL" id="SAUX01000060">
    <property type="protein sequence ID" value="RWR25342.1"/>
    <property type="molecule type" value="Genomic_DNA"/>
</dbReference>
<feature type="transmembrane region" description="Helical" evidence="2">
    <location>
        <begin position="453"/>
        <end position="473"/>
    </location>
</feature>